<evidence type="ECO:0000256" key="11">
    <source>
        <dbReference type="ARBA" id="ARBA00038887"/>
    </source>
</evidence>
<keyword evidence="10" id="KW-0119">Carbohydrate metabolism</keyword>
<dbReference type="CDD" id="cd24067">
    <property type="entry name" value="ASKHA_NBD_ROK_BsFRK-like"/>
    <property type="match status" value="1"/>
</dbReference>
<dbReference type="EMBL" id="PZFK01000031">
    <property type="protein sequence ID" value="PTI28289.1"/>
    <property type="molecule type" value="Genomic_DNA"/>
</dbReference>
<dbReference type="STRING" id="1167632.GCA_000286335_02458"/>
<dbReference type="GO" id="GO:0005524">
    <property type="term" value="F:ATP binding"/>
    <property type="evidence" value="ECO:0007669"/>
    <property type="project" value="UniProtKB-KW"/>
</dbReference>
<proteinExistence type="inferred from homology"/>
<evidence type="ECO:0000256" key="3">
    <source>
        <dbReference type="ARBA" id="ARBA00022679"/>
    </source>
</evidence>
<keyword evidence="9" id="KW-0460">Magnesium</keyword>
<evidence type="ECO:0000256" key="12">
    <source>
        <dbReference type="ARBA" id="ARBA00048451"/>
    </source>
</evidence>
<dbReference type="InterPro" id="IPR000600">
    <property type="entry name" value="ROK"/>
</dbReference>
<dbReference type="EC" id="2.7.1.4" evidence="11"/>
<dbReference type="InterPro" id="IPR051804">
    <property type="entry name" value="Carb_Metab_Reg_Kinase/Isom"/>
</dbReference>
<dbReference type="FunFam" id="3.30.420.40:FF:000136">
    <property type="entry name" value="Putative fructokinase"/>
    <property type="match status" value="1"/>
</dbReference>
<dbReference type="AlphaFoldDB" id="A0A2T4PR01"/>
<evidence type="ECO:0000256" key="5">
    <source>
        <dbReference type="ARBA" id="ARBA00022741"/>
    </source>
</evidence>
<dbReference type="PANTHER" id="PTHR42742">
    <property type="entry name" value="TRANSCRIPTIONAL REPRESSOR MPRA"/>
    <property type="match status" value="1"/>
</dbReference>
<evidence type="ECO:0000313" key="14">
    <source>
        <dbReference type="Proteomes" id="UP000241209"/>
    </source>
</evidence>
<keyword evidence="5" id="KW-0547">Nucleotide-binding</keyword>
<dbReference type="Gene3D" id="3.30.420.40">
    <property type="match status" value="2"/>
</dbReference>
<accession>A0A2T4PR01</accession>
<dbReference type="GO" id="GO:0008865">
    <property type="term" value="F:fructokinase activity"/>
    <property type="evidence" value="ECO:0007669"/>
    <property type="project" value="UniProtKB-EC"/>
</dbReference>
<evidence type="ECO:0000313" key="13">
    <source>
        <dbReference type="EMBL" id="PTI28289.1"/>
    </source>
</evidence>
<dbReference type="FunFam" id="3.30.420.40:FF:000153">
    <property type="entry name" value="Putative fructokinase"/>
    <property type="match status" value="1"/>
</dbReference>
<name>A0A2T4PR01_9STAP</name>
<comment type="catalytic activity">
    <reaction evidence="12">
        <text>D-fructose + ATP = D-fructose 6-phosphate + ADP + H(+)</text>
        <dbReference type="Rhea" id="RHEA:16125"/>
        <dbReference type="ChEBI" id="CHEBI:15378"/>
        <dbReference type="ChEBI" id="CHEBI:30616"/>
        <dbReference type="ChEBI" id="CHEBI:37721"/>
        <dbReference type="ChEBI" id="CHEBI:61527"/>
        <dbReference type="ChEBI" id="CHEBI:456216"/>
        <dbReference type="EC" id="2.7.1.4"/>
    </reaction>
</comment>
<evidence type="ECO:0000256" key="9">
    <source>
        <dbReference type="ARBA" id="ARBA00022842"/>
    </source>
</evidence>
<dbReference type="Proteomes" id="UP000241209">
    <property type="component" value="Unassembled WGS sequence"/>
</dbReference>
<dbReference type="PANTHER" id="PTHR42742:SF3">
    <property type="entry name" value="FRUCTOKINASE"/>
    <property type="match status" value="1"/>
</dbReference>
<dbReference type="PROSITE" id="PS01125">
    <property type="entry name" value="ROK"/>
    <property type="match status" value="1"/>
</dbReference>
<comment type="caution">
    <text evidence="13">The sequence shown here is derived from an EMBL/GenBank/DDBJ whole genome shotgun (WGS) entry which is preliminary data.</text>
</comment>
<evidence type="ECO:0000256" key="1">
    <source>
        <dbReference type="ARBA" id="ARBA00001946"/>
    </source>
</evidence>
<keyword evidence="3" id="KW-0808">Transferase</keyword>
<evidence type="ECO:0000256" key="8">
    <source>
        <dbReference type="ARBA" id="ARBA00022840"/>
    </source>
</evidence>
<evidence type="ECO:0000256" key="6">
    <source>
        <dbReference type="ARBA" id="ARBA00022777"/>
    </source>
</evidence>
<organism evidence="13 14">
    <name type="scientific">Mammaliicoccus vitulinus</name>
    <dbReference type="NCBI Taxonomy" id="71237"/>
    <lineage>
        <taxon>Bacteria</taxon>
        <taxon>Bacillati</taxon>
        <taxon>Bacillota</taxon>
        <taxon>Bacilli</taxon>
        <taxon>Bacillales</taxon>
        <taxon>Staphylococcaceae</taxon>
        <taxon>Mammaliicoccus</taxon>
    </lineage>
</organism>
<reference evidence="13 14" key="1">
    <citation type="journal article" date="2016" name="Front. Microbiol.">
        <title>Comprehensive Phylogenetic Analysis of Bovine Non-aureus Staphylococci Species Based on Whole-Genome Sequencing.</title>
        <authorList>
            <person name="Naushad S."/>
            <person name="Barkema H.W."/>
            <person name="Luby C."/>
            <person name="Condas L.A."/>
            <person name="Nobrega D.B."/>
            <person name="Carson D.A."/>
            <person name="De Buck J."/>
        </authorList>
    </citation>
    <scope>NUCLEOTIDE SEQUENCE [LARGE SCALE GENOMIC DNA]</scope>
    <source>
        <strain evidence="13 14">SNUC 2204</strain>
    </source>
</reference>
<keyword evidence="4" id="KW-0479">Metal-binding</keyword>
<gene>
    <name evidence="13" type="ORF">BU072_11925</name>
</gene>
<keyword evidence="6 13" id="KW-0418">Kinase</keyword>
<keyword evidence="7" id="KW-0862">Zinc</keyword>
<protein>
    <recommendedName>
        <fullName evidence="11">fructokinase</fullName>
        <ecNumber evidence="11">2.7.1.4</ecNumber>
    </recommendedName>
</protein>
<evidence type="ECO:0000256" key="7">
    <source>
        <dbReference type="ARBA" id="ARBA00022833"/>
    </source>
</evidence>
<keyword evidence="8" id="KW-0067">ATP-binding</keyword>
<dbReference type="GO" id="GO:0046872">
    <property type="term" value="F:metal ion binding"/>
    <property type="evidence" value="ECO:0007669"/>
    <property type="project" value="UniProtKB-KW"/>
</dbReference>
<dbReference type="Pfam" id="PF00480">
    <property type="entry name" value="ROK"/>
    <property type="match status" value="1"/>
</dbReference>
<evidence type="ECO:0000256" key="10">
    <source>
        <dbReference type="ARBA" id="ARBA00023277"/>
    </source>
</evidence>
<dbReference type="RefSeq" id="WP_107537286.1">
    <property type="nucleotide sequence ID" value="NZ_CANQVP010000190.1"/>
</dbReference>
<dbReference type="SUPFAM" id="SSF53067">
    <property type="entry name" value="Actin-like ATPase domain"/>
    <property type="match status" value="1"/>
</dbReference>
<evidence type="ECO:0000256" key="4">
    <source>
        <dbReference type="ARBA" id="ARBA00022723"/>
    </source>
</evidence>
<sequence>MKLLGAIEAGGTKFVCAVGDDSLSVIERVSIPTTVPSETMPKVIEFFKKHDIASIGIGSFGPIDINKESDTYGFITSTPKTAWKNYDFVGTIKKVFDVPVAFTTDVNTSLYGEFKKGIAKDVNSAVYYTIGTGIGGGAMVGGKFVQGLSHPEMGHMSVKIHEDDHDFAGNCPFHATCLEGLASGPAIEKRAGISAKDIKEDSNDWNIVAYYIAQAALNTALMLSPEKIIFGGGVMHQTHLLQKVHAQFEALNNNYIALPPAEKYIVKPSLNDDQGIIGCLALAQNEIKE</sequence>
<evidence type="ECO:0000256" key="2">
    <source>
        <dbReference type="ARBA" id="ARBA00006479"/>
    </source>
</evidence>
<comment type="similarity">
    <text evidence="2">Belongs to the ROK (NagC/XylR) family.</text>
</comment>
<dbReference type="OrthoDB" id="9783435at2"/>
<dbReference type="InterPro" id="IPR049874">
    <property type="entry name" value="ROK_cs"/>
</dbReference>
<dbReference type="InterPro" id="IPR043129">
    <property type="entry name" value="ATPase_NBD"/>
</dbReference>
<comment type="cofactor">
    <cofactor evidence="1">
        <name>Mg(2+)</name>
        <dbReference type="ChEBI" id="CHEBI:18420"/>
    </cofactor>
</comment>